<dbReference type="Gene3D" id="3.40.50.2300">
    <property type="match status" value="1"/>
</dbReference>
<feature type="domain" description="Response regulatory" evidence="2">
    <location>
        <begin position="4"/>
        <end position="119"/>
    </location>
</feature>
<reference evidence="3 4" key="1">
    <citation type="submission" date="2023-07" db="EMBL/GenBank/DDBJ databases">
        <title>Genomic Encyclopedia of Type Strains, Phase IV (KMG-IV): sequencing the most valuable type-strain genomes for metagenomic binning, comparative biology and taxonomic classification.</title>
        <authorList>
            <person name="Goeker M."/>
        </authorList>
    </citation>
    <scope>NUCLEOTIDE SEQUENCE [LARGE SCALE GENOMIC DNA]</scope>
    <source>
        <strain evidence="3 4">DSM 5896</strain>
    </source>
</reference>
<proteinExistence type="predicted"/>
<name>A0ABU0FDM0_9HYPH</name>
<comment type="caution">
    <text evidence="3">The sequence shown here is derived from an EMBL/GenBank/DDBJ whole genome shotgun (WGS) entry which is preliminary data.</text>
</comment>
<dbReference type="Proteomes" id="UP001237448">
    <property type="component" value="Unassembled WGS sequence"/>
</dbReference>
<evidence type="ECO:0000313" key="3">
    <source>
        <dbReference type="EMBL" id="MDQ0392689.1"/>
    </source>
</evidence>
<dbReference type="EMBL" id="JAUSVK010000001">
    <property type="protein sequence ID" value="MDQ0392689.1"/>
    <property type="molecule type" value="Genomic_DNA"/>
</dbReference>
<dbReference type="InterPro" id="IPR001789">
    <property type="entry name" value="Sig_transdc_resp-reg_receiver"/>
</dbReference>
<dbReference type="PROSITE" id="PS50110">
    <property type="entry name" value="RESPONSE_REGULATORY"/>
    <property type="match status" value="1"/>
</dbReference>
<keyword evidence="1" id="KW-0597">Phosphoprotein</keyword>
<dbReference type="InterPro" id="IPR011006">
    <property type="entry name" value="CheY-like_superfamily"/>
</dbReference>
<dbReference type="Pfam" id="PF00072">
    <property type="entry name" value="Response_reg"/>
    <property type="match status" value="1"/>
</dbReference>
<dbReference type="SUPFAM" id="SSF52172">
    <property type="entry name" value="CheY-like"/>
    <property type="match status" value="1"/>
</dbReference>
<protein>
    <submittedName>
        <fullName evidence="3">DNA-binding NarL/FixJ family response regulator</fullName>
    </submittedName>
</protein>
<organism evidence="3 4">
    <name type="scientific">Labrys monachus</name>
    <dbReference type="NCBI Taxonomy" id="217067"/>
    <lineage>
        <taxon>Bacteria</taxon>
        <taxon>Pseudomonadati</taxon>
        <taxon>Pseudomonadota</taxon>
        <taxon>Alphaproteobacteria</taxon>
        <taxon>Hyphomicrobiales</taxon>
        <taxon>Xanthobacteraceae</taxon>
        <taxon>Labrys</taxon>
    </lineage>
</organism>
<keyword evidence="4" id="KW-1185">Reference proteome</keyword>
<evidence type="ECO:0000256" key="1">
    <source>
        <dbReference type="PROSITE-ProRule" id="PRU00169"/>
    </source>
</evidence>
<feature type="modified residue" description="4-aspartylphosphate" evidence="1">
    <location>
        <position position="55"/>
    </location>
</feature>
<keyword evidence="3" id="KW-0238">DNA-binding</keyword>
<gene>
    <name evidence="3" type="ORF">J3R73_002481</name>
</gene>
<dbReference type="GO" id="GO:0003677">
    <property type="term" value="F:DNA binding"/>
    <property type="evidence" value="ECO:0007669"/>
    <property type="project" value="UniProtKB-KW"/>
</dbReference>
<evidence type="ECO:0000259" key="2">
    <source>
        <dbReference type="PROSITE" id="PS50110"/>
    </source>
</evidence>
<accession>A0ABU0FDM0</accession>
<dbReference type="SMART" id="SM00448">
    <property type="entry name" value="REC"/>
    <property type="match status" value="1"/>
</dbReference>
<dbReference type="RefSeq" id="WP_307426938.1">
    <property type="nucleotide sequence ID" value="NZ_JAUSVK010000001.1"/>
</dbReference>
<sequence length="135" mass="14206">MTRKVLIVSDSELVRMRVVEALAAMRPGWACAEAGSADEAHAIAEDRPIDVAFLDFELPGGGGLRLAVELRARQPSLIVGILADARWGRIRPGAVGLRAAFLPSPLTETALGAFLDAALPAEQPSEQDLLPAQGA</sequence>
<dbReference type="CDD" id="cd00156">
    <property type="entry name" value="REC"/>
    <property type="match status" value="1"/>
</dbReference>
<evidence type="ECO:0000313" key="4">
    <source>
        <dbReference type="Proteomes" id="UP001237448"/>
    </source>
</evidence>